<evidence type="ECO:0000256" key="2">
    <source>
        <dbReference type="ARBA" id="ARBA00022475"/>
    </source>
</evidence>
<evidence type="ECO:0000256" key="11">
    <source>
        <dbReference type="RuleBase" id="RU004181"/>
    </source>
</evidence>
<comment type="catalytic activity">
    <reaction evidence="9 10">
        <text>Release of signal peptides from bacterial membrane prolipoproteins. Hydrolyzes -Xaa-Yaa-Zaa-|-(S,diacylglyceryl)Cys-, in which Xaa is hydrophobic (preferably Leu), and Yaa (Ala or Ser) and Zaa (Gly or Ala) have small, neutral side chains.</text>
        <dbReference type="EC" id="3.4.23.36"/>
    </reaction>
</comment>
<dbReference type="PANTHER" id="PTHR33695:SF1">
    <property type="entry name" value="LIPOPROTEIN SIGNAL PEPTIDASE"/>
    <property type="match status" value="1"/>
</dbReference>
<keyword evidence="3 9" id="KW-0645">Protease</keyword>
<evidence type="ECO:0000256" key="10">
    <source>
        <dbReference type="RuleBase" id="RU000594"/>
    </source>
</evidence>
<keyword evidence="4 9" id="KW-0812">Transmembrane</keyword>
<sequence length="248" mass="25389">MQTTRGTSLSDSTNPERQAGETAGSPRPRRVGVLVAVALAALAADIVSKIIVVSTLQDRAPVRLLGGLLTLRETRNSGAAFSIGTGYTIVFTLIACGVVVAILRTARNLRSAPWAVCLGLLLGGAVGNLIDRLLRAPAPLKGHVVDWIQLPHWPVFNLADSAIVCGGVLAVLLAARGLQVDGTRLKDDAPGTDGAPNAGESPEAGTSPGKGGAAEGEAPKDPPKDAPEDAPAREPEDGAEVPAPEEKS</sequence>
<dbReference type="PANTHER" id="PTHR33695">
    <property type="entry name" value="LIPOPROTEIN SIGNAL PEPTIDASE"/>
    <property type="match status" value="1"/>
</dbReference>
<evidence type="ECO:0000256" key="9">
    <source>
        <dbReference type="HAMAP-Rule" id="MF_00161"/>
    </source>
</evidence>
<evidence type="ECO:0000256" key="6">
    <source>
        <dbReference type="ARBA" id="ARBA00022801"/>
    </source>
</evidence>
<dbReference type="PROSITE" id="PS00855">
    <property type="entry name" value="SPASE_II"/>
    <property type="match status" value="1"/>
</dbReference>
<evidence type="ECO:0000313" key="13">
    <source>
        <dbReference type="EMBL" id="NYE12721.1"/>
    </source>
</evidence>
<dbReference type="UniPathway" id="UPA00665"/>
<comment type="function">
    <text evidence="9 10">This protein specifically catalyzes the removal of signal peptides from prolipoproteins.</text>
</comment>
<keyword evidence="14" id="KW-1185">Reference proteome</keyword>
<dbReference type="GO" id="GO:0005886">
    <property type="term" value="C:plasma membrane"/>
    <property type="evidence" value="ECO:0007669"/>
    <property type="project" value="UniProtKB-SubCell"/>
</dbReference>
<keyword evidence="8 9" id="KW-0472">Membrane</keyword>
<dbReference type="EC" id="3.4.23.36" evidence="9"/>
<proteinExistence type="inferred from homology"/>
<evidence type="ECO:0000256" key="7">
    <source>
        <dbReference type="ARBA" id="ARBA00022989"/>
    </source>
</evidence>
<dbReference type="HAMAP" id="MF_00161">
    <property type="entry name" value="LspA"/>
    <property type="match status" value="1"/>
</dbReference>
<dbReference type="Pfam" id="PF01252">
    <property type="entry name" value="Peptidase_A8"/>
    <property type="match status" value="1"/>
</dbReference>
<keyword evidence="5 9" id="KW-0064">Aspartyl protease</keyword>
<evidence type="ECO:0000256" key="8">
    <source>
        <dbReference type="ARBA" id="ARBA00023136"/>
    </source>
</evidence>
<feature type="transmembrane region" description="Helical" evidence="9">
    <location>
        <begin position="154"/>
        <end position="175"/>
    </location>
</feature>
<evidence type="ECO:0000256" key="12">
    <source>
        <dbReference type="SAM" id="MobiDB-lite"/>
    </source>
</evidence>
<comment type="subcellular location">
    <subcellularLocation>
        <location evidence="9">Cell membrane</location>
        <topology evidence="9">Multi-pass membrane protein</topology>
    </subcellularLocation>
</comment>
<feature type="active site" evidence="9">
    <location>
        <position position="146"/>
    </location>
</feature>
<evidence type="ECO:0000313" key="14">
    <source>
        <dbReference type="Proteomes" id="UP000591272"/>
    </source>
</evidence>
<feature type="transmembrane region" description="Helical" evidence="9">
    <location>
        <begin position="115"/>
        <end position="134"/>
    </location>
</feature>
<dbReference type="InterPro" id="IPR001872">
    <property type="entry name" value="Peptidase_A8"/>
</dbReference>
<feature type="region of interest" description="Disordered" evidence="12">
    <location>
        <begin position="183"/>
        <end position="248"/>
    </location>
</feature>
<feature type="active site" evidence="9">
    <location>
        <position position="160"/>
    </location>
</feature>
<keyword evidence="7 9" id="KW-1133">Transmembrane helix</keyword>
<comment type="caution">
    <text evidence="13">The sequence shown here is derived from an EMBL/GenBank/DDBJ whole genome shotgun (WGS) entry which is preliminary data.</text>
</comment>
<keyword evidence="6 9" id="KW-0378">Hydrolase</keyword>
<protein>
    <recommendedName>
        <fullName evidence="9">Lipoprotein signal peptidase</fullName>
        <ecNumber evidence="9">3.4.23.36</ecNumber>
    </recommendedName>
    <alternativeName>
        <fullName evidence="9">Prolipoprotein signal peptidase</fullName>
    </alternativeName>
    <alternativeName>
        <fullName evidence="9">Signal peptidase II</fullName>
        <shortName evidence="9">SPase II</shortName>
    </alternativeName>
</protein>
<evidence type="ECO:0000256" key="1">
    <source>
        <dbReference type="ARBA" id="ARBA00006139"/>
    </source>
</evidence>
<dbReference type="NCBIfam" id="TIGR00077">
    <property type="entry name" value="lspA"/>
    <property type="match status" value="1"/>
</dbReference>
<comment type="pathway">
    <text evidence="9">Protein modification; lipoprotein biosynthesis (signal peptide cleavage).</text>
</comment>
<organism evidence="13 14">
    <name type="scientific">Actinomadura citrea</name>
    <dbReference type="NCBI Taxonomy" id="46158"/>
    <lineage>
        <taxon>Bacteria</taxon>
        <taxon>Bacillati</taxon>
        <taxon>Actinomycetota</taxon>
        <taxon>Actinomycetes</taxon>
        <taxon>Streptosporangiales</taxon>
        <taxon>Thermomonosporaceae</taxon>
        <taxon>Actinomadura</taxon>
    </lineage>
</organism>
<keyword evidence="2 9" id="KW-1003">Cell membrane</keyword>
<feature type="transmembrane region" description="Helical" evidence="9">
    <location>
        <begin position="77"/>
        <end position="103"/>
    </location>
</feature>
<dbReference type="Proteomes" id="UP000591272">
    <property type="component" value="Unassembled WGS sequence"/>
</dbReference>
<comment type="similarity">
    <text evidence="1 9 11">Belongs to the peptidase A8 family.</text>
</comment>
<dbReference type="GO" id="GO:0004190">
    <property type="term" value="F:aspartic-type endopeptidase activity"/>
    <property type="evidence" value="ECO:0007669"/>
    <property type="project" value="UniProtKB-UniRule"/>
</dbReference>
<feature type="region of interest" description="Disordered" evidence="12">
    <location>
        <begin position="1"/>
        <end position="26"/>
    </location>
</feature>
<reference evidence="13 14" key="1">
    <citation type="submission" date="2020-07" db="EMBL/GenBank/DDBJ databases">
        <title>Sequencing the genomes of 1000 actinobacteria strains.</title>
        <authorList>
            <person name="Klenk H.-P."/>
        </authorList>
    </citation>
    <scope>NUCLEOTIDE SEQUENCE [LARGE SCALE GENOMIC DNA]</scope>
    <source>
        <strain evidence="13 14">DSM 43461</strain>
    </source>
</reference>
<feature type="compositionally biased region" description="Polar residues" evidence="12">
    <location>
        <begin position="1"/>
        <end position="16"/>
    </location>
</feature>
<dbReference type="AlphaFoldDB" id="A0A7Y9GA77"/>
<dbReference type="GO" id="GO:0006508">
    <property type="term" value="P:proteolysis"/>
    <property type="evidence" value="ECO:0007669"/>
    <property type="project" value="UniProtKB-KW"/>
</dbReference>
<dbReference type="PRINTS" id="PR00781">
    <property type="entry name" value="LIPOSIGPTASE"/>
</dbReference>
<evidence type="ECO:0000256" key="4">
    <source>
        <dbReference type="ARBA" id="ARBA00022692"/>
    </source>
</evidence>
<gene>
    <name evidence="9" type="primary">lspA</name>
    <name evidence="13" type="ORF">BJ999_003017</name>
</gene>
<dbReference type="RefSeq" id="WP_179833895.1">
    <property type="nucleotide sequence ID" value="NZ_BMRD01000001.1"/>
</dbReference>
<dbReference type="EMBL" id="JACCBT010000001">
    <property type="protein sequence ID" value="NYE12721.1"/>
    <property type="molecule type" value="Genomic_DNA"/>
</dbReference>
<accession>A0A7Y9GA77</accession>
<feature type="transmembrane region" description="Helical" evidence="9">
    <location>
        <begin position="31"/>
        <end position="57"/>
    </location>
</feature>
<name>A0A7Y9GA77_9ACTN</name>
<evidence type="ECO:0000256" key="3">
    <source>
        <dbReference type="ARBA" id="ARBA00022670"/>
    </source>
</evidence>
<feature type="compositionally biased region" description="Basic and acidic residues" evidence="12">
    <location>
        <begin position="217"/>
        <end position="236"/>
    </location>
</feature>
<evidence type="ECO:0000256" key="5">
    <source>
        <dbReference type="ARBA" id="ARBA00022750"/>
    </source>
</evidence>